<keyword evidence="10" id="KW-1185">Reference proteome</keyword>
<name>A0ABP9NFX6_9GAMM</name>
<comment type="subcellular location">
    <subcellularLocation>
        <location evidence="1 7">Cell membrane</location>
        <topology evidence="1 7">Multi-pass membrane protein</topology>
    </subcellularLocation>
</comment>
<evidence type="ECO:0000256" key="7">
    <source>
        <dbReference type="RuleBase" id="RU367016"/>
    </source>
</evidence>
<protein>
    <submittedName>
        <fullName evidence="9">DedA family protein</fullName>
    </submittedName>
</protein>
<keyword evidence="5 7" id="KW-1133">Transmembrane helix</keyword>
<proteinExistence type="inferred from homology"/>
<evidence type="ECO:0000256" key="2">
    <source>
        <dbReference type="ARBA" id="ARBA00010792"/>
    </source>
</evidence>
<dbReference type="InterPro" id="IPR032816">
    <property type="entry name" value="VTT_dom"/>
</dbReference>
<keyword evidence="6 7" id="KW-0472">Membrane</keyword>
<reference evidence="10" key="1">
    <citation type="journal article" date="2019" name="Int. J. Syst. Evol. Microbiol.">
        <title>The Global Catalogue of Microorganisms (GCM) 10K type strain sequencing project: providing services to taxonomists for standard genome sequencing and annotation.</title>
        <authorList>
            <consortium name="The Broad Institute Genomics Platform"/>
            <consortium name="The Broad Institute Genome Sequencing Center for Infectious Disease"/>
            <person name="Wu L."/>
            <person name="Ma J."/>
        </authorList>
    </citation>
    <scope>NUCLEOTIDE SEQUENCE [LARGE SCALE GENOMIC DNA]</scope>
    <source>
        <strain evidence="10">JCM 18050</strain>
    </source>
</reference>
<keyword evidence="4 7" id="KW-0812">Transmembrane</keyword>
<gene>
    <name evidence="9" type="ORF">GCM10023211_21050</name>
</gene>
<evidence type="ECO:0000256" key="4">
    <source>
        <dbReference type="ARBA" id="ARBA00022692"/>
    </source>
</evidence>
<sequence length="239" mass="27454">METIITLYHAFLEMNITTLSDPKVLWTLYGMLFVILLLENGVLPAAFLPGDSLLFLTGVLISLDVFHFGLINVVLIVGAALGTWLGYVQGRWLGNTKVVKNWMAHLPQKYHDRAEWLFHKYGLQALFIGRFIAFVRTVMPIMAGLSGLQSKRFHIYNWVSATLWIFLIVTLGYLFGLSPIFKAYEKQFMTFFMLIPVFLLVLGLVASIWVVVKRQLSKRKSKTLDVQDNHKEEKKEINR</sequence>
<dbReference type="PANTHER" id="PTHR30353">
    <property type="entry name" value="INNER MEMBRANE PROTEIN DEDA-RELATED"/>
    <property type="match status" value="1"/>
</dbReference>
<evidence type="ECO:0000256" key="1">
    <source>
        <dbReference type="ARBA" id="ARBA00004651"/>
    </source>
</evidence>
<evidence type="ECO:0000313" key="10">
    <source>
        <dbReference type="Proteomes" id="UP001500171"/>
    </source>
</evidence>
<feature type="transmembrane region" description="Helical" evidence="7">
    <location>
        <begin position="188"/>
        <end position="212"/>
    </location>
</feature>
<evidence type="ECO:0000259" key="8">
    <source>
        <dbReference type="Pfam" id="PF09335"/>
    </source>
</evidence>
<keyword evidence="3 7" id="KW-1003">Cell membrane</keyword>
<evidence type="ECO:0000313" key="9">
    <source>
        <dbReference type="EMBL" id="GAA5113219.1"/>
    </source>
</evidence>
<dbReference type="Proteomes" id="UP001500171">
    <property type="component" value="Unassembled WGS sequence"/>
</dbReference>
<organism evidence="9 10">
    <name type="scientific">Orbus sasakiae</name>
    <dbReference type="NCBI Taxonomy" id="1078475"/>
    <lineage>
        <taxon>Bacteria</taxon>
        <taxon>Pseudomonadati</taxon>
        <taxon>Pseudomonadota</taxon>
        <taxon>Gammaproteobacteria</taxon>
        <taxon>Orbales</taxon>
        <taxon>Orbaceae</taxon>
        <taxon>Orbus</taxon>
    </lineage>
</organism>
<feature type="transmembrane region" description="Helical" evidence="7">
    <location>
        <begin position="54"/>
        <end position="87"/>
    </location>
</feature>
<evidence type="ECO:0000256" key="3">
    <source>
        <dbReference type="ARBA" id="ARBA00022475"/>
    </source>
</evidence>
<feature type="transmembrane region" description="Helical" evidence="7">
    <location>
        <begin position="24"/>
        <end position="47"/>
    </location>
</feature>
<dbReference type="PANTHER" id="PTHR30353:SF11">
    <property type="entry name" value="INNER MEMBRANE PROTEIN YQJA"/>
    <property type="match status" value="1"/>
</dbReference>
<evidence type="ECO:0000256" key="5">
    <source>
        <dbReference type="ARBA" id="ARBA00022989"/>
    </source>
</evidence>
<feature type="transmembrane region" description="Helical" evidence="7">
    <location>
        <begin position="155"/>
        <end position="176"/>
    </location>
</feature>
<comment type="caution">
    <text evidence="9">The sequence shown here is derived from an EMBL/GenBank/DDBJ whole genome shotgun (WGS) entry which is preliminary data.</text>
</comment>
<evidence type="ECO:0000256" key="6">
    <source>
        <dbReference type="ARBA" id="ARBA00023136"/>
    </source>
</evidence>
<dbReference type="Pfam" id="PF09335">
    <property type="entry name" value="VTT_dom"/>
    <property type="match status" value="1"/>
</dbReference>
<dbReference type="EMBL" id="BAABHY010000005">
    <property type="protein sequence ID" value="GAA5113219.1"/>
    <property type="molecule type" value="Genomic_DNA"/>
</dbReference>
<feature type="domain" description="VTT" evidence="8">
    <location>
        <begin position="48"/>
        <end position="173"/>
    </location>
</feature>
<comment type="similarity">
    <text evidence="2 7">Belongs to the DedA family.</text>
</comment>
<accession>A0ABP9NFX6</accession>
<dbReference type="InterPro" id="IPR032818">
    <property type="entry name" value="DedA-like"/>
</dbReference>